<accession>A0ABS7NMH9</accession>
<feature type="transmembrane region" description="Helical" evidence="5">
    <location>
        <begin position="79"/>
        <end position="98"/>
    </location>
</feature>
<protein>
    <submittedName>
        <fullName evidence="7">Sterol desaturase family protein</fullName>
    </submittedName>
</protein>
<evidence type="ECO:0000256" key="4">
    <source>
        <dbReference type="ARBA" id="ARBA00023136"/>
    </source>
</evidence>
<evidence type="ECO:0000256" key="5">
    <source>
        <dbReference type="SAM" id="Phobius"/>
    </source>
</evidence>
<evidence type="ECO:0000256" key="2">
    <source>
        <dbReference type="ARBA" id="ARBA00022692"/>
    </source>
</evidence>
<dbReference type="InterPro" id="IPR006694">
    <property type="entry name" value="Fatty_acid_hydroxylase"/>
</dbReference>
<sequence length="326" mass="38315">MSEQELKGWNHLPPLPLQTSPLFQWPPRPLAALKWWLSGWFLISEKLIIAGIALISFYWLQPPLEQSRHLALDWILPMYLRNLVLMGGVAGLLHVYFYSFTAQGKRLKYDPRPLMKNGRQFTLGGQIRDNMFWTMTSGVFFWTAYEVLMFWAMANGYAPMITWAAHPFSFIALFWLIPIWESFYFYWIHRLLHMPFFYKHVHSVHHRNINVGPWSGMSMHPVEHVIFLGSVLIHWVVAAHPVHILYHLQFNALTAATTHTGFEGLLMKDRNRLNLGTFHHQMHHRYFECNYGSLEVPWDRVFGSFHDGTVQADAEIKKRRKRIMGG</sequence>
<evidence type="ECO:0000259" key="6">
    <source>
        <dbReference type="Pfam" id="PF04116"/>
    </source>
</evidence>
<feature type="transmembrane region" description="Helical" evidence="5">
    <location>
        <begin position="225"/>
        <end position="246"/>
    </location>
</feature>
<comment type="subcellular location">
    <subcellularLocation>
        <location evidence="1">Membrane</location>
    </subcellularLocation>
</comment>
<organism evidence="7 8">
    <name type="scientific">Leisingera daeponensis</name>
    <dbReference type="NCBI Taxonomy" id="405746"/>
    <lineage>
        <taxon>Bacteria</taxon>
        <taxon>Pseudomonadati</taxon>
        <taxon>Pseudomonadota</taxon>
        <taxon>Alphaproteobacteria</taxon>
        <taxon>Rhodobacterales</taxon>
        <taxon>Roseobacteraceae</taxon>
        <taxon>Leisingera</taxon>
    </lineage>
</organism>
<dbReference type="Pfam" id="PF04116">
    <property type="entry name" value="FA_hydroxylase"/>
    <property type="match status" value="1"/>
</dbReference>
<dbReference type="EMBL" id="JAHVJA010000010">
    <property type="protein sequence ID" value="MBY6141351.1"/>
    <property type="molecule type" value="Genomic_DNA"/>
</dbReference>
<evidence type="ECO:0000256" key="3">
    <source>
        <dbReference type="ARBA" id="ARBA00022989"/>
    </source>
</evidence>
<gene>
    <name evidence="7" type="ORF">KUV26_18080</name>
</gene>
<feature type="transmembrane region" description="Helical" evidence="5">
    <location>
        <begin position="35"/>
        <end position="59"/>
    </location>
</feature>
<evidence type="ECO:0000313" key="8">
    <source>
        <dbReference type="Proteomes" id="UP000766629"/>
    </source>
</evidence>
<evidence type="ECO:0000313" key="7">
    <source>
        <dbReference type="EMBL" id="MBY6141351.1"/>
    </source>
</evidence>
<dbReference type="InterPro" id="IPR050307">
    <property type="entry name" value="Sterol_Desaturase_Related"/>
</dbReference>
<keyword evidence="2 5" id="KW-0812">Transmembrane</keyword>
<keyword evidence="8" id="KW-1185">Reference proteome</keyword>
<dbReference type="RefSeq" id="WP_222504636.1">
    <property type="nucleotide sequence ID" value="NZ_JAHVJA010000010.1"/>
</dbReference>
<dbReference type="PANTHER" id="PTHR11863">
    <property type="entry name" value="STEROL DESATURASE"/>
    <property type="match status" value="1"/>
</dbReference>
<feature type="transmembrane region" description="Helical" evidence="5">
    <location>
        <begin position="165"/>
        <end position="187"/>
    </location>
</feature>
<keyword evidence="4 5" id="KW-0472">Membrane</keyword>
<reference evidence="7 8" key="1">
    <citation type="submission" date="2021-06" db="EMBL/GenBank/DDBJ databases">
        <title>50 bacteria genomes isolated from Dapeng, Shenzhen, China.</title>
        <authorList>
            <person name="Zheng W."/>
            <person name="Yu S."/>
            <person name="Huang Y."/>
        </authorList>
    </citation>
    <scope>NUCLEOTIDE SEQUENCE [LARGE SCALE GENOMIC DNA]</scope>
    <source>
        <strain evidence="7 8">DP1N14-2</strain>
    </source>
</reference>
<feature type="domain" description="Fatty acid hydroxylase" evidence="6">
    <location>
        <begin position="176"/>
        <end position="304"/>
    </location>
</feature>
<name>A0ABS7NMH9_9RHOB</name>
<dbReference type="Proteomes" id="UP000766629">
    <property type="component" value="Unassembled WGS sequence"/>
</dbReference>
<comment type="caution">
    <text evidence="7">The sequence shown here is derived from an EMBL/GenBank/DDBJ whole genome shotgun (WGS) entry which is preliminary data.</text>
</comment>
<feature type="transmembrane region" description="Helical" evidence="5">
    <location>
        <begin position="132"/>
        <end position="153"/>
    </location>
</feature>
<evidence type="ECO:0000256" key="1">
    <source>
        <dbReference type="ARBA" id="ARBA00004370"/>
    </source>
</evidence>
<keyword evidence="3 5" id="KW-1133">Transmembrane helix</keyword>
<proteinExistence type="predicted"/>